<organism evidence="1">
    <name type="scientific">Siphoviridae sp. ctJYR23</name>
    <dbReference type="NCBI Taxonomy" id="2827837"/>
    <lineage>
        <taxon>Viruses</taxon>
        <taxon>Duplodnaviria</taxon>
        <taxon>Heunggongvirae</taxon>
        <taxon>Uroviricota</taxon>
        <taxon>Caudoviricetes</taxon>
    </lineage>
</organism>
<reference evidence="1" key="1">
    <citation type="journal article" date="2021" name="Proc. Natl. Acad. Sci. U.S.A.">
        <title>A Catalog of Tens of Thousands of Viruses from Human Metagenomes Reveals Hidden Associations with Chronic Diseases.</title>
        <authorList>
            <person name="Tisza M.J."/>
            <person name="Buck C.B."/>
        </authorList>
    </citation>
    <scope>NUCLEOTIDE SEQUENCE</scope>
    <source>
        <strain evidence="1">CtJYR23</strain>
    </source>
</reference>
<sequence>MDITIPQTYEELSEQQRGALCKILLTTSPFGGGGERLPVRIIQILLSHLPKRTQQQLLLQVPFTTLWQYAEPFLTTEKLYHFREVAKMVAPAPRLANLTIKQFSVADSLYYRLRLSQYQDELLLRQLMASLYNFAHQPFDVLNLPQVAEHTDKTPITTAYEVAFAYTCCREYIIGKYPKVFTSPSSTQRGENPVFRKEATYTPFSKIISVMAMDKHQPLGNWHQCNATRVYDFFEVLTESILQAEQRAKS</sequence>
<name>A0A8S5SKZ0_9CAUD</name>
<accession>A0A8S5SKZ0</accession>
<dbReference type="EMBL" id="BK032621">
    <property type="protein sequence ID" value="DAF51732.1"/>
    <property type="molecule type" value="Genomic_DNA"/>
</dbReference>
<protein>
    <submittedName>
        <fullName evidence="1">Uncharacterized protein</fullName>
    </submittedName>
</protein>
<proteinExistence type="predicted"/>
<evidence type="ECO:0000313" key="1">
    <source>
        <dbReference type="EMBL" id="DAF51732.1"/>
    </source>
</evidence>